<dbReference type="Proteomes" id="UP001226720">
    <property type="component" value="Unassembled WGS sequence"/>
</dbReference>
<dbReference type="EMBL" id="JAUSWM010000001">
    <property type="protein sequence ID" value="MDQ0481807.1"/>
    <property type="molecule type" value="Genomic_DNA"/>
</dbReference>
<organism evidence="1 2">
    <name type="scientific">Guptibacillus hwajinpoensis</name>
    <dbReference type="NCBI Taxonomy" id="208199"/>
    <lineage>
        <taxon>Bacteria</taxon>
        <taxon>Bacillati</taxon>
        <taxon>Bacillota</taxon>
        <taxon>Bacilli</taxon>
        <taxon>Bacillales</taxon>
        <taxon>Guptibacillaceae</taxon>
        <taxon>Guptibacillus</taxon>
    </lineage>
</organism>
<reference evidence="1" key="1">
    <citation type="submission" date="2023-07" db="EMBL/GenBank/DDBJ databases">
        <title>Genomic Encyclopedia of Type Strains, Phase IV (KMG-IV): sequencing the most valuable type-strain genomes for metagenomic binning, comparative biology and taxonomic classification.</title>
        <authorList>
            <person name="Goeker M."/>
        </authorList>
    </citation>
    <scope>NUCLEOTIDE SEQUENCE [LARGE SCALE GENOMIC DNA]</scope>
    <source>
        <strain evidence="1">JSM 076093</strain>
    </source>
</reference>
<proteinExistence type="predicted"/>
<evidence type="ECO:0000313" key="1">
    <source>
        <dbReference type="EMBL" id="MDQ0481807.1"/>
    </source>
</evidence>
<dbReference type="RefSeq" id="WP_301550744.1">
    <property type="nucleotide sequence ID" value="NZ_JAQRMZ010000002.1"/>
</dbReference>
<gene>
    <name evidence="1" type="ORF">QO000_000760</name>
</gene>
<name>A0ABU0JXK6_9BACL</name>
<comment type="caution">
    <text evidence="1">The sequence shown here is derived from an EMBL/GenBank/DDBJ whole genome shotgun (WGS) entry which is preliminary data.</text>
</comment>
<dbReference type="GeneID" id="301326044"/>
<sequence>MNIIQQNKDAEYLRFGLWWLVSIVTLKKLPRIEMKKMAVKESLKSNRHIM</sequence>
<evidence type="ECO:0000313" key="2">
    <source>
        <dbReference type="Proteomes" id="UP001226720"/>
    </source>
</evidence>
<keyword evidence="2" id="KW-1185">Reference proteome</keyword>
<protein>
    <submittedName>
        <fullName evidence="1">Uncharacterized protein</fullName>
    </submittedName>
</protein>
<accession>A0ABU0JXK6</accession>